<dbReference type="Gene3D" id="2.170.16.10">
    <property type="entry name" value="Hedgehog/Intein (Hint) domain"/>
    <property type="match status" value="1"/>
</dbReference>
<evidence type="ECO:0000259" key="1">
    <source>
        <dbReference type="Pfam" id="PF13403"/>
    </source>
</evidence>
<dbReference type="InterPro" id="IPR028992">
    <property type="entry name" value="Hedgehog/Intein_dom"/>
</dbReference>
<accession>A0A1N6Y7D9</accession>
<protein>
    <submittedName>
        <fullName evidence="2">Hint domain-containing protein</fullName>
    </submittedName>
</protein>
<proteinExistence type="predicted"/>
<dbReference type="EMBL" id="FTMK01000025">
    <property type="protein sequence ID" value="SIR10542.1"/>
    <property type="molecule type" value="Genomic_DNA"/>
</dbReference>
<evidence type="ECO:0000313" key="3">
    <source>
        <dbReference type="Proteomes" id="UP000323956"/>
    </source>
</evidence>
<dbReference type="AlphaFoldDB" id="A0A1N6Y7D9"/>
<feature type="domain" description="Hedgehog/Intein (Hint)" evidence="1">
    <location>
        <begin position="76"/>
        <end position="222"/>
    </location>
</feature>
<dbReference type="Proteomes" id="UP000323956">
    <property type="component" value="Unassembled WGS sequence"/>
</dbReference>
<organism evidence="2 3">
    <name type="scientific">Paracoccus thiocyanatus</name>
    <dbReference type="NCBI Taxonomy" id="34006"/>
    <lineage>
        <taxon>Bacteria</taxon>
        <taxon>Pseudomonadati</taxon>
        <taxon>Pseudomonadota</taxon>
        <taxon>Alphaproteobacteria</taxon>
        <taxon>Rhodobacterales</taxon>
        <taxon>Paracoccaceae</taxon>
        <taxon>Paracoccus</taxon>
    </lineage>
</organism>
<reference evidence="2 3" key="1">
    <citation type="submission" date="2017-01" db="EMBL/GenBank/DDBJ databases">
        <authorList>
            <person name="Varghese N."/>
            <person name="Submissions S."/>
        </authorList>
    </citation>
    <scope>NUCLEOTIDE SEQUENCE [LARGE SCALE GENOMIC DNA]</scope>
    <source>
        <strain evidence="2 3">ATCC 700171</strain>
    </source>
</reference>
<evidence type="ECO:0000313" key="2">
    <source>
        <dbReference type="EMBL" id="SIR10542.1"/>
    </source>
</evidence>
<dbReference type="SUPFAM" id="SSF51294">
    <property type="entry name" value="Hedgehog/intein (Hint) domain"/>
    <property type="match status" value="1"/>
</dbReference>
<dbReference type="Pfam" id="PF13403">
    <property type="entry name" value="Hint_2"/>
    <property type="match status" value="1"/>
</dbReference>
<gene>
    <name evidence="2" type="ORF">SAMN05421641_12518</name>
</gene>
<sequence>MTFRDDDGGTYEKTLTLRIMQDKDGNVFLLPPPKGASAAELNALTTDPIVSVVFPRDKSCYKLDYDGIYTDRHDFPCFVRGTLIETEHGPVPVEELVPGMMVLTRDHGLQPLRWIGSRALESEVLDSNPNLRPIRIAAGALGKDLPRRDLLVSPQHRVLVRSKIAQKMFGATEVLVAAKQLLQIAGIDVAADLAQVEYFHFLFDQHEIVLSEGAETESLYTGPEALKAVGSKAQAEIFALFPELRDRPEDALPLGARLLASGRMGRKLAMRHAQHRKALVQ</sequence>
<name>A0A1N6Y7D9_9RHOB</name>
<dbReference type="RefSeq" id="WP_223191478.1">
    <property type="nucleotide sequence ID" value="NZ_FTMK01000025.1"/>
</dbReference>
<dbReference type="InterPro" id="IPR036844">
    <property type="entry name" value="Hint_dom_sf"/>
</dbReference>